<proteinExistence type="predicted"/>
<sequence>MFPEEWKKIIVSMDSVCTILSDYQQGIKRSRKYLQLPEQPSLEIQNLTSVLEDAAHTLKKCTRRYRMTFSWLHRPLSKEVETCSFQLGTLLETLRDIILPKPILHMSLEELTKTNLPLDIATTLTPATPQRYRLVRCDQFTENKVLSVEEFIDFPHVEYTAISYVWRGNGIESTSTNGKGTLTVKGTEDADPIGLDVLDHACHASLSRGYNYLWLDRLCIIQTSREDKRWQIKQMHSVYQFCSLCIVLAGGVQRLVRLDEETSWIHRGWTLQEAVAPPVASVLFSWKLGSGKGSAGDYRDSEVKEIVHRESAMASLSLIINACVTGYMSFTGTSNFTVEAKIFSSHPSNYSYNDIPFWRPQRKLLTPNVAALAVITQDELESDAKEYAIWQSAFMRTSSRPVDMVFSIMGLFGITLDTSAFHKNDRIGATIALAQEILKRGGRASWLGASFRLDPCKAMSTFPSFPQTRVAGKALVSTRNGIQEVSQFMASEYPYAKALVPMPQGTMDLDGYLTFTSKAVEVISGNADGQPQLKAMDGSFWDIKIEQSSSHDSFQSKTFAVLIGWFNGYYPGATPANDANNIRAMLIREHLPKKFHVQAYFSLSMKMRQVVLAWTEGTFCVGGPNKHQSTNGEEEELHETFEPVENLRLPTSSIWKPTLQDKTARSARWAVPQQILERELATSE</sequence>
<comment type="caution">
    <text evidence="2">The sequence shown here is derived from an EMBL/GenBank/DDBJ whole genome shotgun (WGS) entry which is preliminary data.</text>
</comment>
<dbReference type="PANTHER" id="PTHR33112:SF16">
    <property type="entry name" value="HETEROKARYON INCOMPATIBILITY DOMAIN-CONTAINING PROTEIN"/>
    <property type="match status" value="1"/>
</dbReference>
<dbReference type="EMBL" id="JBANRG010000035">
    <property type="protein sequence ID" value="KAK7449704.1"/>
    <property type="molecule type" value="Genomic_DNA"/>
</dbReference>
<reference evidence="2 3" key="1">
    <citation type="submission" date="2024-01" db="EMBL/GenBank/DDBJ databases">
        <title>A draft genome for the cacao thread blight pathogen Marasmiellus scandens.</title>
        <authorList>
            <person name="Baruah I.K."/>
            <person name="Leung J."/>
            <person name="Bukari Y."/>
            <person name="Amoako-Attah I."/>
            <person name="Meinhardt L.W."/>
            <person name="Bailey B.A."/>
            <person name="Cohen S.P."/>
        </authorList>
    </citation>
    <scope>NUCLEOTIDE SEQUENCE [LARGE SCALE GENOMIC DNA]</scope>
    <source>
        <strain evidence="2 3">GH-19</strain>
    </source>
</reference>
<organism evidence="2 3">
    <name type="scientific">Marasmiellus scandens</name>
    <dbReference type="NCBI Taxonomy" id="2682957"/>
    <lineage>
        <taxon>Eukaryota</taxon>
        <taxon>Fungi</taxon>
        <taxon>Dikarya</taxon>
        <taxon>Basidiomycota</taxon>
        <taxon>Agaricomycotina</taxon>
        <taxon>Agaricomycetes</taxon>
        <taxon>Agaricomycetidae</taxon>
        <taxon>Agaricales</taxon>
        <taxon>Marasmiineae</taxon>
        <taxon>Omphalotaceae</taxon>
        <taxon>Marasmiellus</taxon>
    </lineage>
</organism>
<dbReference type="Pfam" id="PF06985">
    <property type="entry name" value="HET"/>
    <property type="match status" value="1"/>
</dbReference>
<gene>
    <name evidence="2" type="ORF">VKT23_013177</name>
</gene>
<dbReference type="Proteomes" id="UP001498398">
    <property type="component" value="Unassembled WGS sequence"/>
</dbReference>
<evidence type="ECO:0000313" key="3">
    <source>
        <dbReference type="Proteomes" id="UP001498398"/>
    </source>
</evidence>
<dbReference type="InterPro" id="IPR010730">
    <property type="entry name" value="HET"/>
</dbReference>
<feature type="domain" description="Heterokaryon incompatibility" evidence="1">
    <location>
        <begin position="159"/>
        <end position="252"/>
    </location>
</feature>
<protein>
    <recommendedName>
        <fullName evidence="1">Heterokaryon incompatibility domain-containing protein</fullName>
    </recommendedName>
</protein>
<accession>A0ABR1J477</accession>
<keyword evidence="3" id="KW-1185">Reference proteome</keyword>
<name>A0ABR1J477_9AGAR</name>
<dbReference type="PANTHER" id="PTHR33112">
    <property type="entry name" value="DOMAIN PROTEIN, PUTATIVE-RELATED"/>
    <property type="match status" value="1"/>
</dbReference>
<evidence type="ECO:0000313" key="2">
    <source>
        <dbReference type="EMBL" id="KAK7449704.1"/>
    </source>
</evidence>
<evidence type="ECO:0000259" key="1">
    <source>
        <dbReference type="Pfam" id="PF06985"/>
    </source>
</evidence>